<accession>A0ABR2ES99</accession>
<sequence length="134" mass="15005">MQFVNSPEEQPPLGTPKKCGQRDEAPIDHVVTSSRPSHTTMEIFAPVVSNPISYNDMLTGSTHTPPTGSIINLDDDDDIELLDDDIIIGQYEGVPTIDLFDRVQSLAIKSMEPHTCCQNPWMSYFLQHFAKPYL</sequence>
<dbReference type="EMBL" id="JBBPBM010000010">
    <property type="protein sequence ID" value="KAK8564740.1"/>
    <property type="molecule type" value="Genomic_DNA"/>
</dbReference>
<comment type="caution">
    <text evidence="2">The sequence shown here is derived from an EMBL/GenBank/DDBJ whole genome shotgun (WGS) entry which is preliminary data.</text>
</comment>
<proteinExistence type="predicted"/>
<protein>
    <submittedName>
        <fullName evidence="2">Uncharacterized protein</fullName>
    </submittedName>
</protein>
<evidence type="ECO:0000313" key="2">
    <source>
        <dbReference type="EMBL" id="KAK8564740.1"/>
    </source>
</evidence>
<keyword evidence="3" id="KW-1185">Reference proteome</keyword>
<dbReference type="Proteomes" id="UP001472677">
    <property type="component" value="Unassembled WGS sequence"/>
</dbReference>
<gene>
    <name evidence="2" type="ORF">V6N12_058323</name>
</gene>
<reference evidence="2 3" key="1">
    <citation type="journal article" date="2024" name="G3 (Bethesda)">
        <title>Genome assembly of Hibiscus sabdariffa L. provides insights into metabolisms of medicinal natural products.</title>
        <authorList>
            <person name="Kim T."/>
        </authorList>
    </citation>
    <scope>NUCLEOTIDE SEQUENCE [LARGE SCALE GENOMIC DNA]</scope>
    <source>
        <strain evidence="2">TK-2024</strain>
        <tissue evidence="2">Old leaves</tissue>
    </source>
</reference>
<evidence type="ECO:0000313" key="3">
    <source>
        <dbReference type="Proteomes" id="UP001472677"/>
    </source>
</evidence>
<organism evidence="2 3">
    <name type="scientific">Hibiscus sabdariffa</name>
    <name type="common">roselle</name>
    <dbReference type="NCBI Taxonomy" id="183260"/>
    <lineage>
        <taxon>Eukaryota</taxon>
        <taxon>Viridiplantae</taxon>
        <taxon>Streptophyta</taxon>
        <taxon>Embryophyta</taxon>
        <taxon>Tracheophyta</taxon>
        <taxon>Spermatophyta</taxon>
        <taxon>Magnoliopsida</taxon>
        <taxon>eudicotyledons</taxon>
        <taxon>Gunneridae</taxon>
        <taxon>Pentapetalae</taxon>
        <taxon>rosids</taxon>
        <taxon>malvids</taxon>
        <taxon>Malvales</taxon>
        <taxon>Malvaceae</taxon>
        <taxon>Malvoideae</taxon>
        <taxon>Hibiscus</taxon>
    </lineage>
</organism>
<feature type="region of interest" description="Disordered" evidence="1">
    <location>
        <begin position="1"/>
        <end position="24"/>
    </location>
</feature>
<evidence type="ECO:0000256" key="1">
    <source>
        <dbReference type="SAM" id="MobiDB-lite"/>
    </source>
</evidence>
<name>A0ABR2ES99_9ROSI</name>